<accession>A0ABQ8XTB3</accession>
<keyword evidence="8" id="KW-1185">Reference proteome</keyword>
<evidence type="ECO:0000259" key="6">
    <source>
        <dbReference type="SMART" id="SM00500"/>
    </source>
</evidence>
<feature type="repeat" description="WD" evidence="3">
    <location>
        <begin position="398"/>
        <end position="439"/>
    </location>
</feature>
<evidence type="ECO:0000313" key="7">
    <source>
        <dbReference type="EMBL" id="KAJ6235840.1"/>
    </source>
</evidence>
<feature type="region of interest" description="Disordered" evidence="5">
    <location>
        <begin position="319"/>
        <end position="349"/>
    </location>
</feature>
<gene>
    <name evidence="7" type="ORF">M0813_28400</name>
</gene>
<dbReference type="Gene3D" id="2.130.10.10">
    <property type="entry name" value="YVTN repeat-like/Quinoprotein amine dehydrogenase"/>
    <property type="match status" value="3"/>
</dbReference>
<feature type="repeat" description="WD" evidence="3">
    <location>
        <begin position="524"/>
        <end position="556"/>
    </location>
</feature>
<reference evidence="7" key="1">
    <citation type="submission" date="2022-08" db="EMBL/GenBank/DDBJ databases">
        <title>Novel sulfate-reducing endosymbionts in the free-living metamonad Anaeramoeba.</title>
        <authorList>
            <person name="Jerlstrom-Hultqvist J."/>
            <person name="Cepicka I."/>
            <person name="Gallot-Lavallee L."/>
            <person name="Salas-Leiva D."/>
            <person name="Curtis B.A."/>
            <person name="Zahonova K."/>
            <person name="Pipaliya S."/>
            <person name="Dacks J."/>
            <person name="Roger A.J."/>
        </authorList>
    </citation>
    <scope>NUCLEOTIDE SEQUENCE</scope>
    <source>
        <strain evidence="7">Schooner1</strain>
    </source>
</reference>
<feature type="compositionally biased region" description="Acidic residues" evidence="5">
    <location>
        <begin position="15"/>
        <end position="29"/>
    </location>
</feature>
<dbReference type="InterPro" id="IPR036285">
    <property type="entry name" value="PRP4-like_sf"/>
</dbReference>
<feature type="repeat" description="WD" evidence="3">
    <location>
        <begin position="567"/>
        <end position="599"/>
    </location>
</feature>
<evidence type="ECO:0000256" key="1">
    <source>
        <dbReference type="ARBA" id="ARBA00022574"/>
    </source>
</evidence>
<dbReference type="PANTHER" id="PTHR19846:SF0">
    <property type="entry name" value="PRE-MRNA PROCESSING FACTOR 4"/>
    <property type="match status" value="1"/>
</dbReference>
<dbReference type="Proteomes" id="UP001150062">
    <property type="component" value="Unassembled WGS sequence"/>
</dbReference>
<keyword evidence="4" id="KW-0175">Coiled coil</keyword>
<organism evidence="7 8">
    <name type="scientific">Anaeramoeba flamelloides</name>
    <dbReference type="NCBI Taxonomy" id="1746091"/>
    <lineage>
        <taxon>Eukaryota</taxon>
        <taxon>Metamonada</taxon>
        <taxon>Anaeramoebidae</taxon>
        <taxon>Anaeramoeba</taxon>
    </lineage>
</organism>
<dbReference type="Gene3D" id="4.10.280.110">
    <property type="entry name" value="Pre-mRNA processing factor 4 domain"/>
    <property type="match status" value="1"/>
</dbReference>
<feature type="repeat" description="WD" evidence="3">
    <location>
        <begin position="440"/>
        <end position="481"/>
    </location>
</feature>
<feature type="repeat" description="WD" evidence="3">
    <location>
        <begin position="482"/>
        <end position="523"/>
    </location>
</feature>
<comment type="caution">
    <text evidence="7">The sequence shown here is derived from an EMBL/GenBank/DDBJ whole genome shotgun (WGS) entry which is preliminary data.</text>
</comment>
<dbReference type="PANTHER" id="PTHR19846">
    <property type="entry name" value="WD40 REPEAT PROTEIN"/>
    <property type="match status" value="1"/>
</dbReference>
<keyword evidence="2" id="KW-0677">Repeat</keyword>
<feature type="region of interest" description="Disordered" evidence="5">
    <location>
        <begin position="1"/>
        <end position="34"/>
    </location>
</feature>
<dbReference type="PRINTS" id="PR00320">
    <property type="entry name" value="GPROTEINBRPT"/>
</dbReference>
<evidence type="ECO:0000256" key="5">
    <source>
        <dbReference type="SAM" id="MobiDB-lite"/>
    </source>
</evidence>
<evidence type="ECO:0000256" key="4">
    <source>
        <dbReference type="SAM" id="Coils"/>
    </source>
</evidence>
<dbReference type="SUPFAM" id="SSF50978">
    <property type="entry name" value="WD40 repeat-like"/>
    <property type="match status" value="1"/>
</dbReference>
<evidence type="ECO:0000256" key="3">
    <source>
        <dbReference type="PROSITE-ProRule" id="PRU00221"/>
    </source>
</evidence>
<dbReference type="InterPro" id="IPR001680">
    <property type="entry name" value="WD40_rpt"/>
</dbReference>
<dbReference type="InterPro" id="IPR020472">
    <property type="entry name" value="WD40_PAC1"/>
</dbReference>
<dbReference type="Pfam" id="PF00400">
    <property type="entry name" value="WD40"/>
    <property type="match status" value="6"/>
</dbReference>
<dbReference type="InterPro" id="IPR019775">
    <property type="entry name" value="WD40_repeat_CS"/>
</dbReference>
<dbReference type="CDD" id="cd00200">
    <property type="entry name" value="WD40"/>
    <property type="match status" value="1"/>
</dbReference>
<feature type="coiled-coil region" evidence="4">
    <location>
        <begin position="98"/>
        <end position="182"/>
    </location>
</feature>
<dbReference type="Pfam" id="PF08799">
    <property type="entry name" value="PRP4"/>
    <property type="match status" value="1"/>
</dbReference>
<dbReference type="InterPro" id="IPR015943">
    <property type="entry name" value="WD40/YVTN_repeat-like_dom_sf"/>
</dbReference>
<feature type="domain" description="Pre-mRNA processing factor 4 (PRP4)-like" evidence="6">
    <location>
        <begin position="54"/>
        <end position="102"/>
    </location>
</feature>
<keyword evidence="7" id="KW-0687">Ribonucleoprotein</keyword>
<feature type="repeat" description="WD" evidence="3">
    <location>
        <begin position="245"/>
        <end position="286"/>
    </location>
</feature>
<feature type="compositionally biased region" description="Acidic residues" evidence="5">
    <location>
        <begin position="333"/>
        <end position="348"/>
    </location>
</feature>
<evidence type="ECO:0000256" key="2">
    <source>
        <dbReference type="ARBA" id="ARBA00022737"/>
    </source>
</evidence>
<dbReference type="SUPFAM" id="SSF158230">
    <property type="entry name" value="PRP4-like"/>
    <property type="match status" value="1"/>
</dbReference>
<dbReference type="SMART" id="SM00320">
    <property type="entry name" value="WD40"/>
    <property type="match status" value="7"/>
</dbReference>
<name>A0ABQ8XTB3_9EUKA</name>
<dbReference type="PROSITE" id="PS50082">
    <property type="entry name" value="WD_REPEATS_2"/>
    <property type="match status" value="6"/>
</dbReference>
<dbReference type="InterPro" id="IPR036322">
    <property type="entry name" value="WD40_repeat_dom_sf"/>
</dbReference>
<proteinExistence type="predicted"/>
<evidence type="ECO:0000313" key="8">
    <source>
        <dbReference type="Proteomes" id="UP001150062"/>
    </source>
</evidence>
<dbReference type="GO" id="GO:1990904">
    <property type="term" value="C:ribonucleoprotein complex"/>
    <property type="evidence" value="ECO:0007669"/>
    <property type="project" value="UniProtKB-KW"/>
</dbReference>
<keyword evidence="1 3" id="KW-0853">WD repeat</keyword>
<dbReference type="EMBL" id="JAOAOG010000254">
    <property type="protein sequence ID" value="KAJ6235840.1"/>
    <property type="molecule type" value="Genomic_DNA"/>
</dbReference>
<sequence length="599" mass="70114">MNNQLIYESRVPIGEENEDLTSSSEEDSEEERHKQELLRKIHLQQKIDRIAIPTADIDVQRELRALGEPICLFGEIPLQRRSRLRQALSKVIDLDETEEQKKQRLELHKQKLRNLREQHLKKIYLIEGPSELRDFRIKIAKFSLQRATKRIKQEKENYRKYLAQIKENEEEKERRYEEEKNKGIKIKIEKDKQKETETKTKMVTETETKTNQLNDDYRKKQITFLQKQISNSINKVNNFELDQSIHGEPRTLSCVSISPDSQGVLIGSWSNNIQLWSTEKWEVLKTYKWHQDFVSDVKFYSHNQNIDFAPLVDLHEKKKKKQKQRQLQSKESQEEDEFSNEEDSESSDIEMKIENNNQTDQENNEEDETLNNLHFASCSMDDTIALWNINKKNPISCLKGHENRVVKVNFHPSGLWLGSCSFDHSWKLWDLNTQQCIYTQYGHRHEIYNLVFHPDGSLTSSAGEDGLVVIWDLRIGRSILQFNGHTQKVTALDFSPNGFHIASGSKDSSIKIWDLRKKNTLYTIPAHSSLVSSLQFEKKNGNYLVSSSFDNTIKIWASHNWSLLSNLKGHSGRITDIDVANNSKFIISTSSDRTFKYWL</sequence>
<dbReference type="InterPro" id="IPR014906">
    <property type="entry name" value="PRP4-like"/>
</dbReference>
<dbReference type="PROSITE" id="PS00678">
    <property type="entry name" value="WD_REPEATS_1"/>
    <property type="match status" value="3"/>
</dbReference>
<protein>
    <submittedName>
        <fullName evidence="7">U4/u6 small nuclear ribonucleoprotein prp4</fullName>
    </submittedName>
</protein>
<dbReference type="SMART" id="SM00500">
    <property type="entry name" value="SFM"/>
    <property type="match status" value="1"/>
</dbReference>
<dbReference type="PROSITE" id="PS50294">
    <property type="entry name" value="WD_REPEATS_REGION"/>
    <property type="match status" value="5"/>
</dbReference>